<evidence type="ECO:0000256" key="3">
    <source>
        <dbReference type="ARBA" id="ARBA00004480"/>
    </source>
</evidence>
<dbReference type="Proteomes" id="UP000189704">
    <property type="component" value="Unplaced"/>
</dbReference>
<dbReference type="PANTHER" id="PTHR25466:SF3">
    <property type="entry name" value="PROGRAMMED CELL DEATH 1 LIGAND 1"/>
    <property type="match status" value="1"/>
</dbReference>
<evidence type="ECO:0000256" key="18">
    <source>
        <dbReference type="ARBA" id="ARBA00023319"/>
    </source>
</evidence>
<dbReference type="GO" id="GO:0055038">
    <property type="term" value="C:recycling endosome membrane"/>
    <property type="evidence" value="ECO:0007669"/>
    <property type="project" value="UniProtKB-SubCell"/>
</dbReference>
<evidence type="ECO:0000256" key="16">
    <source>
        <dbReference type="ARBA" id="ARBA00023170"/>
    </source>
</evidence>
<dbReference type="GO" id="GO:0007166">
    <property type="term" value="P:cell surface receptor signaling pathway"/>
    <property type="evidence" value="ECO:0007669"/>
    <property type="project" value="TreeGrafter"/>
</dbReference>
<evidence type="ECO:0000256" key="20">
    <source>
        <dbReference type="ARBA" id="ARBA00070411"/>
    </source>
</evidence>
<feature type="chain" id="PRO_5010517622" description="Programmed cell death 1 ligand 1" evidence="23">
    <location>
        <begin position="19"/>
        <end position="290"/>
    </location>
</feature>
<feature type="signal peptide" evidence="23">
    <location>
        <begin position="1"/>
        <end position="18"/>
    </location>
</feature>
<dbReference type="InterPro" id="IPR003599">
    <property type="entry name" value="Ig_sub"/>
</dbReference>
<dbReference type="KEGG" id="csyr:103260344"/>
<keyword evidence="16" id="KW-0675">Receptor</keyword>
<keyword evidence="7 23" id="KW-0732">Signal</keyword>
<evidence type="ECO:0000256" key="8">
    <source>
        <dbReference type="ARBA" id="ARBA00022737"/>
    </source>
</evidence>
<comment type="similarity">
    <text evidence="4">Belongs to the immunoglobulin superfamily. BTN/MOG family.</text>
</comment>
<evidence type="ECO:0000256" key="4">
    <source>
        <dbReference type="ARBA" id="ARBA00007591"/>
    </source>
</evidence>
<feature type="domain" description="Ig-like" evidence="24">
    <location>
        <begin position="133"/>
        <end position="224"/>
    </location>
</feature>
<dbReference type="Gene3D" id="2.60.40.10">
    <property type="entry name" value="Immunoglobulins"/>
    <property type="match status" value="2"/>
</dbReference>
<dbReference type="CTD" id="29126"/>
<evidence type="ECO:0000256" key="9">
    <source>
        <dbReference type="ARBA" id="ARBA00022753"/>
    </source>
</evidence>
<proteinExistence type="inferred from homology"/>
<dbReference type="InterPro" id="IPR007110">
    <property type="entry name" value="Ig-like_dom"/>
</dbReference>
<evidence type="ECO:0000256" key="22">
    <source>
        <dbReference type="SAM" id="Phobius"/>
    </source>
</evidence>
<accession>A0A1U7TSZ1</accession>
<evidence type="ECO:0000256" key="19">
    <source>
        <dbReference type="ARBA" id="ARBA00058479"/>
    </source>
</evidence>
<evidence type="ECO:0000256" key="10">
    <source>
        <dbReference type="ARBA" id="ARBA00022843"/>
    </source>
</evidence>
<feature type="transmembrane region" description="Helical" evidence="22">
    <location>
        <begin position="240"/>
        <end position="260"/>
    </location>
</feature>
<dbReference type="GeneID" id="103260344"/>
<comment type="function">
    <text evidence="19">The PDCD1-mediated inhibitory pathway is exploited by tumors to attenuate anti-tumor immunity and escape destruction by the immune system, thereby facilitating tumor survival. The interaction with PDCD1/PD-1 inhibits cytotoxic T lymphocytes (CTLs) effector function. The blockage of the PDCD1-mediated pathway results in the reversal of the exhausted T-cell phenotype and the normalization of the anti-tumor response, providing a rationale for cancer immunotherapy.</text>
</comment>
<dbReference type="FunFam" id="2.60.40.10:FF:001299">
    <property type="entry name" value="Programmed cell death 1"/>
    <property type="match status" value="1"/>
</dbReference>
<keyword evidence="8" id="KW-0677">Repeat</keyword>
<dbReference type="Pfam" id="PF07686">
    <property type="entry name" value="V-set"/>
    <property type="match status" value="1"/>
</dbReference>
<dbReference type="RefSeq" id="XP_008056182.1">
    <property type="nucleotide sequence ID" value="XM_008057991.2"/>
</dbReference>
<keyword evidence="15" id="KW-1015">Disulfide bond</keyword>
<dbReference type="SMART" id="SM00409">
    <property type="entry name" value="IG"/>
    <property type="match status" value="1"/>
</dbReference>
<dbReference type="GO" id="GO:0071222">
    <property type="term" value="P:cellular response to lipopolysaccharide"/>
    <property type="evidence" value="ECO:0007669"/>
    <property type="project" value="TreeGrafter"/>
</dbReference>
<dbReference type="InterPro" id="IPR051713">
    <property type="entry name" value="T-cell_Activation_Regulation"/>
</dbReference>
<sequence length="290" mass="33127">MRILPVFTFTAYWHLLNAFTVTVPKDLYVVEHGSNVTIECRFPVDKHLDLFSLVVYWEMDNKKIIQFVRGEEDLKVQHRSFSQRARLLKDQLYLGSATLQITDVKLRDAGVYRCMISYGGADYKRITLKVNAPYRNINQSISMDPVTSEYKLTCQAEGYPKAEVIWTSSDHQVLSGQTTITNSEREEKLFNVTSDLIINTTANEIFYCTFRRLDPEENSTAELVIPETPPAHTPNQRTHLVILGAFLLTLGVVLVSTSCLRKEVRMMDVEKCGIQAASSKKQNDTQFEET</sequence>
<evidence type="ECO:0000313" key="26">
    <source>
        <dbReference type="RefSeq" id="XP_008056182.1"/>
    </source>
</evidence>
<keyword evidence="13" id="KW-1064">Adaptive immunity</keyword>
<dbReference type="GO" id="GO:0042102">
    <property type="term" value="P:positive regulation of T cell proliferation"/>
    <property type="evidence" value="ECO:0007669"/>
    <property type="project" value="TreeGrafter"/>
</dbReference>
<dbReference type="PANTHER" id="PTHR25466">
    <property type="entry name" value="T-LYMPHOCYTE ACTIVATION ANTIGEN"/>
    <property type="match status" value="1"/>
</dbReference>
<dbReference type="GO" id="GO:0002250">
    <property type="term" value="P:adaptive immune response"/>
    <property type="evidence" value="ECO:0007669"/>
    <property type="project" value="UniProtKB-KW"/>
</dbReference>
<evidence type="ECO:0000256" key="15">
    <source>
        <dbReference type="ARBA" id="ARBA00023157"/>
    </source>
</evidence>
<evidence type="ECO:0000256" key="13">
    <source>
        <dbReference type="ARBA" id="ARBA00023130"/>
    </source>
</evidence>
<evidence type="ECO:0000256" key="17">
    <source>
        <dbReference type="ARBA" id="ARBA00023180"/>
    </source>
</evidence>
<dbReference type="Pfam" id="PF08205">
    <property type="entry name" value="C2-set_2"/>
    <property type="match status" value="1"/>
</dbReference>
<keyword evidence="18" id="KW-0393">Immunoglobulin domain</keyword>
<evidence type="ECO:0000256" key="2">
    <source>
        <dbReference type="ARBA" id="ARBA00004251"/>
    </source>
</evidence>
<keyword evidence="11" id="KW-0391">Immunity</keyword>
<evidence type="ECO:0000256" key="11">
    <source>
        <dbReference type="ARBA" id="ARBA00022859"/>
    </source>
</evidence>
<dbReference type="InterPro" id="IPR013106">
    <property type="entry name" value="Ig_V-set"/>
</dbReference>
<evidence type="ECO:0000259" key="24">
    <source>
        <dbReference type="PROSITE" id="PS50835"/>
    </source>
</evidence>
<dbReference type="GO" id="GO:0031295">
    <property type="term" value="P:T cell costimulation"/>
    <property type="evidence" value="ECO:0007669"/>
    <property type="project" value="TreeGrafter"/>
</dbReference>
<dbReference type="InterPro" id="IPR036179">
    <property type="entry name" value="Ig-like_dom_sf"/>
</dbReference>
<evidence type="ECO:0000256" key="5">
    <source>
        <dbReference type="ARBA" id="ARBA00022475"/>
    </source>
</evidence>
<dbReference type="GO" id="GO:0009897">
    <property type="term" value="C:external side of plasma membrane"/>
    <property type="evidence" value="ECO:0007669"/>
    <property type="project" value="TreeGrafter"/>
</dbReference>
<dbReference type="GO" id="GO:0042130">
    <property type="term" value="P:negative regulation of T cell proliferation"/>
    <property type="evidence" value="ECO:0007669"/>
    <property type="project" value="TreeGrafter"/>
</dbReference>
<keyword evidence="14 22" id="KW-0472">Membrane</keyword>
<keyword evidence="25" id="KW-1185">Reference proteome</keyword>
<keyword evidence="5" id="KW-1003">Cell membrane</keyword>
<dbReference type="InterPro" id="IPR013783">
    <property type="entry name" value="Ig-like_fold"/>
</dbReference>
<protein>
    <recommendedName>
        <fullName evidence="20">Programmed cell death 1 ligand 1</fullName>
    </recommendedName>
    <alternativeName>
        <fullName evidence="21">B7 homolog 1</fullName>
    </alternativeName>
</protein>
<dbReference type="OrthoDB" id="8680608at2759"/>
<evidence type="ECO:0000256" key="7">
    <source>
        <dbReference type="ARBA" id="ARBA00022729"/>
    </source>
</evidence>
<evidence type="ECO:0000256" key="21">
    <source>
        <dbReference type="ARBA" id="ARBA00081258"/>
    </source>
</evidence>
<keyword evidence="6 22" id="KW-0812">Transmembrane</keyword>
<keyword evidence="12 22" id="KW-1133">Transmembrane helix</keyword>
<gene>
    <name evidence="26" type="primary">CD274</name>
</gene>
<evidence type="ECO:0000256" key="23">
    <source>
        <dbReference type="SAM" id="SignalP"/>
    </source>
</evidence>
<name>A0A1U7TSZ1_CARSF</name>
<keyword evidence="10" id="KW-0832">Ubl conjugation</keyword>
<evidence type="ECO:0000313" key="25">
    <source>
        <dbReference type="Proteomes" id="UP000189704"/>
    </source>
</evidence>
<keyword evidence="17" id="KW-0325">Glycoprotein</keyword>
<evidence type="ECO:0000256" key="14">
    <source>
        <dbReference type="ARBA" id="ARBA00023136"/>
    </source>
</evidence>
<feature type="domain" description="Ig-like" evidence="24">
    <location>
        <begin position="5"/>
        <end position="127"/>
    </location>
</feature>
<dbReference type="GO" id="GO:0031901">
    <property type="term" value="C:early endosome membrane"/>
    <property type="evidence" value="ECO:0007669"/>
    <property type="project" value="UniProtKB-SubCell"/>
</dbReference>
<dbReference type="AlphaFoldDB" id="A0A1U7TSZ1"/>
<evidence type="ECO:0000256" key="6">
    <source>
        <dbReference type="ARBA" id="ARBA00022692"/>
    </source>
</evidence>
<dbReference type="InterPro" id="IPR013162">
    <property type="entry name" value="CD80_C2-set"/>
</dbReference>
<reference evidence="26" key="1">
    <citation type="submission" date="2025-08" db="UniProtKB">
        <authorList>
            <consortium name="RefSeq"/>
        </authorList>
    </citation>
    <scope>IDENTIFICATION</scope>
</reference>
<evidence type="ECO:0000256" key="12">
    <source>
        <dbReference type="ARBA" id="ARBA00022989"/>
    </source>
</evidence>
<comment type="subcellular location">
    <subcellularLocation>
        <location evidence="2">Cell membrane</location>
        <topology evidence="2">Single-pass type I membrane protein</topology>
    </subcellularLocation>
    <subcellularLocation>
        <location evidence="1">Early endosome membrane</location>
        <topology evidence="1">Single-pass type I membrane protein</topology>
    </subcellularLocation>
    <subcellularLocation>
        <location evidence="3">Recycling endosome membrane</location>
        <topology evidence="3">Single-pass type I membrane protein</topology>
    </subcellularLocation>
</comment>
<keyword evidence="9" id="KW-0967">Endosome</keyword>
<evidence type="ECO:0000256" key="1">
    <source>
        <dbReference type="ARBA" id="ARBA00004158"/>
    </source>
</evidence>
<dbReference type="STRING" id="1868482.ENSTSYP00000009278"/>
<dbReference type="PROSITE" id="PS50835">
    <property type="entry name" value="IG_LIKE"/>
    <property type="match status" value="2"/>
</dbReference>
<dbReference type="SUPFAM" id="SSF48726">
    <property type="entry name" value="Immunoglobulin"/>
    <property type="match status" value="2"/>
</dbReference>
<dbReference type="FunFam" id="2.60.40.10:FF:001063">
    <property type="entry name" value="Programmed cell death ligand 1"/>
    <property type="match status" value="1"/>
</dbReference>
<organism evidence="25 26">
    <name type="scientific">Carlito syrichta</name>
    <name type="common">Philippine tarsier</name>
    <name type="synonym">Tarsius syrichta</name>
    <dbReference type="NCBI Taxonomy" id="1868482"/>
    <lineage>
        <taxon>Eukaryota</taxon>
        <taxon>Metazoa</taxon>
        <taxon>Chordata</taxon>
        <taxon>Craniata</taxon>
        <taxon>Vertebrata</taxon>
        <taxon>Euteleostomi</taxon>
        <taxon>Mammalia</taxon>
        <taxon>Eutheria</taxon>
        <taxon>Euarchontoglires</taxon>
        <taxon>Primates</taxon>
        <taxon>Haplorrhini</taxon>
        <taxon>Tarsiiformes</taxon>
        <taxon>Tarsiidae</taxon>
        <taxon>Carlito</taxon>
    </lineage>
</organism>